<dbReference type="EMBL" id="JAODUO010001215">
    <property type="protein sequence ID" value="KAK2168830.1"/>
    <property type="molecule type" value="Genomic_DNA"/>
</dbReference>
<reference evidence="4" key="1">
    <citation type="journal article" date="2023" name="Mol. Biol. Evol.">
        <title>Third-Generation Sequencing Reveals the Adaptive Role of the Epigenome in Three Deep-Sea Polychaetes.</title>
        <authorList>
            <person name="Perez M."/>
            <person name="Aroh O."/>
            <person name="Sun Y."/>
            <person name="Lan Y."/>
            <person name="Juniper S.K."/>
            <person name="Young C.R."/>
            <person name="Angers B."/>
            <person name="Qian P.Y."/>
        </authorList>
    </citation>
    <scope>NUCLEOTIDE SEQUENCE</scope>
    <source>
        <strain evidence="4">R07B-5</strain>
    </source>
</reference>
<dbReference type="InterPro" id="IPR001846">
    <property type="entry name" value="VWF_type-D"/>
</dbReference>
<dbReference type="Pfam" id="PF00094">
    <property type="entry name" value="VWD"/>
    <property type="match status" value="1"/>
</dbReference>
<dbReference type="AlphaFoldDB" id="A0AAD9KD20"/>
<dbReference type="InterPro" id="IPR050780">
    <property type="entry name" value="Mucin_vWF_Thrombospondin_sf"/>
</dbReference>
<dbReference type="Pfam" id="PF01826">
    <property type="entry name" value="TIL"/>
    <property type="match status" value="1"/>
</dbReference>
<gene>
    <name evidence="4" type="ORF">NP493_1212g00036</name>
</gene>
<keyword evidence="2" id="KW-0325">Glycoprotein</keyword>
<protein>
    <recommendedName>
        <fullName evidence="3">VWFD domain-containing protein</fullName>
    </recommendedName>
</protein>
<organism evidence="4 5">
    <name type="scientific">Ridgeia piscesae</name>
    <name type="common">Tubeworm</name>
    <dbReference type="NCBI Taxonomy" id="27915"/>
    <lineage>
        <taxon>Eukaryota</taxon>
        <taxon>Metazoa</taxon>
        <taxon>Spiralia</taxon>
        <taxon>Lophotrochozoa</taxon>
        <taxon>Annelida</taxon>
        <taxon>Polychaeta</taxon>
        <taxon>Sedentaria</taxon>
        <taxon>Canalipalpata</taxon>
        <taxon>Sabellida</taxon>
        <taxon>Siboglinidae</taxon>
        <taxon>Ridgeia</taxon>
    </lineage>
</organism>
<comment type="caution">
    <text evidence="4">The sequence shown here is derived from an EMBL/GenBank/DDBJ whole genome shotgun (WGS) entry which is preliminary data.</text>
</comment>
<keyword evidence="1" id="KW-1015">Disulfide bond</keyword>
<evidence type="ECO:0000313" key="5">
    <source>
        <dbReference type="Proteomes" id="UP001209878"/>
    </source>
</evidence>
<dbReference type="InterPro" id="IPR036084">
    <property type="entry name" value="Ser_inhib-like_sf"/>
</dbReference>
<sequence>MGTTDSFIMSMKKASCVTLHDFMVLGYHLTKTNPDVSYLMWMELRVGTTTVRVGQALQVLVNGNPFSGGAMPSGITSINILTGVVVTTFGVSIQFNGKHKGHIWIPFSYQNCVAGLCGDADGDKNDEFVNKQGRNCATLPSNQKEWCFGNSWGLTFPSTQPTRDRLRMRCNRRCSTRFNGIKYCGALTRRWGPFRRCLVKKVRHSWFGQSTNTLFIHVKQNDVTTAKKLACETLEAFAEECGDKLVRRNWRRTTGCLCPGELEWTTCGRECTRTCRQPTISCGFKCVKKCQCPRSAPYQQGTSCLTQAKCQSLHLWPLA</sequence>
<keyword evidence="5" id="KW-1185">Reference proteome</keyword>
<dbReference type="SUPFAM" id="SSF57567">
    <property type="entry name" value="Serine protease inhibitors"/>
    <property type="match status" value="1"/>
</dbReference>
<dbReference type="PROSITE" id="PS51233">
    <property type="entry name" value="VWFD"/>
    <property type="match status" value="1"/>
</dbReference>
<evidence type="ECO:0000259" key="3">
    <source>
        <dbReference type="PROSITE" id="PS51233"/>
    </source>
</evidence>
<evidence type="ECO:0000313" key="4">
    <source>
        <dbReference type="EMBL" id="KAK2168830.1"/>
    </source>
</evidence>
<evidence type="ECO:0000256" key="2">
    <source>
        <dbReference type="ARBA" id="ARBA00023180"/>
    </source>
</evidence>
<accession>A0AAD9KD20</accession>
<feature type="domain" description="VWFD" evidence="3">
    <location>
        <begin position="1"/>
        <end position="160"/>
    </location>
</feature>
<proteinExistence type="predicted"/>
<evidence type="ECO:0000256" key="1">
    <source>
        <dbReference type="ARBA" id="ARBA00023157"/>
    </source>
</evidence>
<dbReference type="Proteomes" id="UP001209878">
    <property type="component" value="Unassembled WGS sequence"/>
</dbReference>
<dbReference type="InterPro" id="IPR002919">
    <property type="entry name" value="TIL_dom"/>
</dbReference>
<dbReference type="CDD" id="cd19941">
    <property type="entry name" value="TIL"/>
    <property type="match status" value="1"/>
</dbReference>
<dbReference type="PANTHER" id="PTHR11339">
    <property type="entry name" value="EXTRACELLULAR MATRIX GLYCOPROTEIN RELATED"/>
    <property type="match status" value="1"/>
</dbReference>
<name>A0AAD9KD20_RIDPI</name>